<protein>
    <submittedName>
        <fullName evidence="1">Uncharacterized protein</fullName>
    </submittedName>
</protein>
<evidence type="ECO:0000313" key="2">
    <source>
        <dbReference type="Proteomes" id="UP001208131"/>
    </source>
</evidence>
<keyword evidence="2" id="KW-1185">Reference proteome</keyword>
<gene>
    <name evidence="1" type="ORF">OCV57_00275</name>
</gene>
<sequence length="169" mass="19914">MSTNIKPYITDEDIININDLVSELAVILRKFEIDLNPYQTDVYFYYDPDTKIGRLETFINVGGHSWINDDHVTIYSDEPHYMNIYDYFDSVLEFADALEISKNDLIEATRKFKNLNSDDSIERIEVIDYIKSDNKLVNKLTAFYISYYVDDYNVEFLSKAQEILSRIEI</sequence>
<comment type="caution">
    <text evidence="1">The sequence shown here is derived from an EMBL/GenBank/DDBJ whole genome shotgun (WGS) entry which is preliminary data.</text>
</comment>
<proteinExistence type="predicted"/>
<accession>A0AAE3IF05</accession>
<evidence type="ECO:0000313" key="1">
    <source>
        <dbReference type="EMBL" id="MCU6704364.1"/>
    </source>
</evidence>
<dbReference type="EMBL" id="JAOQJZ010000001">
    <property type="protein sequence ID" value="MCU6704364.1"/>
    <property type="molecule type" value="Genomic_DNA"/>
</dbReference>
<dbReference type="AlphaFoldDB" id="A0AAE3IF05"/>
<dbReference type="Proteomes" id="UP001208131">
    <property type="component" value="Unassembled WGS sequence"/>
</dbReference>
<reference evidence="1 2" key="1">
    <citation type="journal article" date="2021" name="ISME Commun">
        <title>Automated analysis of genomic sequences facilitates high-throughput and comprehensive description of bacteria.</title>
        <authorList>
            <person name="Hitch T.C.A."/>
        </authorList>
    </citation>
    <scope>NUCLEOTIDE SEQUENCE [LARGE SCALE GENOMIC DNA]</scope>
    <source>
        <strain evidence="1 2">Sanger_31</strain>
    </source>
</reference>
<dbReference type="RefSeq" id="WP_267300120.1">
    <property type="nucleotide sequence ID" value="NZ_JAOQJZ010000001.1"/>
</dbReference>
<name>A0AAE3IF05_9FIRM</name>
<organism evidence="1 2">
    <name type="scientific">Hominimerdicola aceti</name>
    <dbReference type="NCBI Taxonomy" id="2981726"/>
    <lineage>
        <taxon>Bacteria</taxon>
        <taxon>Bacillati</taxon>
        <taxon>Bacillota</taxon>
        <taxon>Clostridia</taxon>
        <taxon>Eubacteriales</taxon>
        <taxon>Oscillospiraceae</taxon>
        <taxon>Hominimerdicola</taxon>
    </lineage>
</organism>